<keyword evidence="2" id="KW-0472">Membrane</keyword>
<name>A0A816JAZ8_BRANA</name>
<dbReference type="InterPro" id="IPR051091">
    <property type="entry name" value="O-Glucosyltr/Glycosyltrsf_90"/>
</dbReference>
<dbReference type="SUPFAM" id="SSF49562">
    <property type="entry name" value="C2 domain (Calcium/lipid-binding domain, CaLB)"/>
    <property type="match status" value="2"/>
</dbReference>
<sequence>MKMNSKGFKQKPRSKVVISFFTVFFILILGAWMHMFVIGKNKIQMVATSVVASTKKTIKIPLNCKDTTQKCPLNYPSRFKPAISSSETCPDYFKWIHQDLKVWQETGITRETLERAKPNAHFRLVIKSGRLYLHQYDKCYQTRDVFTIWGILQLLKMYPGQVPDLELLFLCHDQPGIWKKDFRREGPNSTWPPPPLFHYCSHRDAYDIVFPDWSFWGWPEVNVKEWTTLQVAIREANERVRWKDRVPYAHWKGNSYVSPERRNLMQCNFSDKYDPMVHLYEQDWEKERENGFKSSNLEDQCTHRYKIYIEGRAWSVSKKYILACDSMALLVKPEFFDFFGRSMVPMEHYWPIRPQESCRDLEFAVEWGNNNTEKAQEIGRRGSEYMMKRLEMKYVYDYMLYVLQGYGKLMRLNVTVPENATEVCSETMACPITDGGLIRQCMDDSLVTYPSVKAACDLPQPYGDDEIKRFLKSQESAERHVEKLTNDYWEVISARLGDGVNSFVELRFDDQKVKTSTKLDDTSPVWNERFSFNISDTEDLSNLVLEAYVYNKTSNGTRSCLGKIRILGTAFVPYSEAVGLHYPLEKEKWSVFSFGSTVRGELTLKVFVTDNPSVKIPTPNPIKKLASNTSHNLHNIPASEKTKPRLRKTQQPPQLQTLSPQPPQPQTLFSQPQTLSPQPHQPHTLSPQQQMSSPQPSQPHTLSPQQQMITPQPPQRHTLSTQKQMLSPQPPQPQTLSSQPQTLFPQHPPVMEAAPFQPVRYGSPVLGGGVRARTTTTAHDLVEPMEYLFVKIVKACNLPTMDPTGSLDPYIEVKQGNFTATTTQFEKNKNPVWNEVFAFTKSDQQANFVDVIVMDKGVMKDNFVGSIRFDLNEIPTRVATDSPIAPEWYIVNHERGGEIMLSVWFGTQADEAFSDATYSDALNVVNKSSVRSKVYHSPRLWYLRVNVIEAQDLVIVPDRTRFSTKSVREYQVR</sequence>
<dbReference type="PROSITE" id="PS50004">
    <property type="entry name" value="C2"/>
    <property type="match status" value="2"/>
</dbReference>
<feature type="compositionally biased region" description="Low complexity" evidence="1">
    <location>
        <begin position="649"/>
        <end position="659"/>
    </location>
</feature>
<dbReference type="EMBL" id="HG994368">
    <property type="protein sequence ID" value="CAF1844199.1"/>
    <property type="molecule type" value="Genomic_DNA"/>
</dbReference>
<dbReference type="SMART" id="SM00672">
    <property type="entry name" value="CAP10"/>
    <property type="match status" value="1"/>
</dbReference>
<keyword evidence="2" id="KW-0812">Transmembrane</keyword>
<dbReference type="Proteomes" id="UP001295469">
    <property type="component" value="Chromosome C04"/>
</dbReference>
<dbReference type="PANTHER" id="PTHR12203">
    <property type="entry name" value="KDEL LYS-ASP-GLU-LEU CONTAINING - RELATED"/>
    <property type="match status" value="1"/>
</dbReference>
<dbReference type="Pfam" id="PF00168">
    <property type="entry name" value="C2"/>
    <property type="match status" value="2"/>
</dbReference>
<evidence type="ECO:0000256" key="1">
    <source>
        <dbReference type="SAM" id="MobiDB-lite"/>
    </source>
</evidence>
<feature type="region of interest" description="Disordered" evidence="1">
    <location>
        <begin position="613"/>
        <end position="749"/>
    </location>
</feature>
<protein>
    <submittedName>
        <fullName evidence="4">(rape) hypothetical protein</fullName>
    </submittedName>
</protein>
<gene>
    <name evidence="4" type="ORF">DARMORV10_C04P31450.1</name>
</gene>
<feature type="transmembrane region" description="Helical" evidence="2">
    <location>
        <begin position="16"/>
        <end position="37"/>
    </location>
</feature>
<feature type="compositionally biased region" description="Low complexity" evidence="1">
    <location>
        <begin position="686"/>
        <end position="710"/>
    </location>
</feature>
<feature type="domain" description="C2" evidence="3">
    <location>
        <begin position="463"/>
        <end position="582"/>
    </location>
</feature>
<dbReference type="AlphaFoldDB" id="A0A816JAZ8"/>
<dbReference type="SMART" id="SM00239">
    <property type="entry name" value="C2"/>
    <property type="match status" value="2"/>
</dbReference>
<accession>A0A816JAZ8</accession>
<evidence type="ECO:0000256" key="2">
    <source>
        <dbReference type="SAM" id="Phobius"/>
    </source>
</evidence>
<reference evidence="4" key="1">
    <citation type="submission" date="2021-01" db="EMBL/GenBank/DDBJ databases">
        <authorList>
            <consortium name="Genoscope - CEA"/>
            <person name="William W."/>
        </authorList>
    </citation>
    <scope>NUCLEOTIDE SEQUENCE</scope>
</reference>
<dbReference type="Gene3D" id="2.60.40.150">
    <property type="entry name" value="C2 domain"/>
    <property type="match status" value="2"/>
</dbReference>
<dbReference type="Pfam" id="PF05686">
    <property type="entry name" value="Glyco_transf_90"/>
    <property type="match status" value="1"/>
</dbReference>
<organism evidence="4">
    <name type="scientific">Brassica napus</name>
    <name type="common">Rape</name>
    <dbReference type="NCBI Taxonomy" id="3708"/>
    <lineage>
        <taxon>Eukaryota</taxon>
        <taxon>Viridiplantae</taxon>
        <taxon>Streptophyta</taxon>
        <taxon>Embryophyta</taxon>
        <taxon>Tracheophyta</taxon>
        <taxon>Spermatophyta</taxon>
        <taxon>Magnoliopsida</taxon>
        <taxon>eudicotyledons</taxon>
        <taxon>Gunneridae</taxon>
        <taxon>Pentapetalae</taxon>
        <taxon>rosids</taxon>
        <taxon>malvids</taxon>
        <taxon>Brassicales</taxon>
        <taxon>Brassicaceae</taxon>
        <taxon>Brassiceae</taxon>
        <taxon>Brassica</taxon>
    </lineage>
</organism>
<feature type="domain" description="C2" evidence="3">
    <location>
        <begin position="767"/>
        <end position="889"/>
    </location>
</feature>
<dbReference type="InterPro" id="IPR000008">
    <property type="entry name" value="C2_dom"/>
</dbReference>
<feature type="compositionally biased region" description="Low complexity" evidence="1">
    <location>
        <begin position="734"/>
        <end position="743"/>
    </location>
</feature>
<dbReference type="PANTHER" id="PTHR12203:SF120">
    <property type="entry name" value="GLYCOSYLTRANSFERASE"/>
    <property type="match status" value="1"/>
</dbReference>
<dbReference type="InterPro" id="IPR006598">
    <property type="entry name" value="CAP10"/>
</dbReference>
<keyword evidence="2" id="KW-1133">Transmembrane helix</keyword>
<evidence type="ECO:0000313" key="4">
    <source>
        <dbReference type="EMBL" id="CAF1844199.1"/>
    </source>
</evidence>
<proteinExistence type="predicted"/>
<evidence type="ECO:0000259" key="3">
    <source>
        <dbReference type="PROSITE" id="PS50004"/>
    </source>
</evidence>
<feature type="compositionally biased region" description="Polar residues" evidence="1">
    <location>
        <begin position="676"/>
        <end position="685"/>
    </location>
</feature>
<dbReference type="InterPro" id="IPR035892">
    <property type="entry name" value="C2_domain_sf"/>
</dbReference>
<feature type="compositionally biased region" description="Low complexity" evidence="1">
    <location>
        <begin position="666"/>
        <end position="675"/>
    </location>
</feature>